<keyword evidence="3" id="KW-0472">Membrane</keyword>
<name>A0AA86TKD5_9FABA</name>
<dbReference type="EMBL" id="OY731407">
    <property type="protein sequence ID" value="CAJ1976184.1"/>
    <property type="molecule type" value="Genomic_DNA"/>
</dbReference>
<proteinExistence type="predicted"/>
<evidence type="ECO:0000313" key="5">
    <source>
        <dbReference type="Proteomes" id="UP001189624"/>
    </source>
</evidence>
<evidence type="ECO:0000256" key="1">
    <source>
        <dbReference type="SAM" id="Coils"/>
    </source>
</evidence>
<accession>A0AA86TKD5</accession>
<feature type="region of interest" description="Disordered" evidence="2">
    <location>
        <begin position="1"/>
        <end position="23"/>
    </location>
</feature>
<keyword evidence="5" id="KW-1185">Reference proteome</keyword>
<evidence type="ECO:0000256" key="2">
    <source>
        <dbReference type="SAM" id="MobiDB-lite"/>
    </source>
</evidence>
<reference evidence="4" key="1">
    <citation type="submission" date="2023-10" db="EMBL/GenBank/DDBJ databases">
        <authorList>
            <person name="Domelevo Entfellner J.-B."/>
        </authorList>
    </citation>
    <scope>NUCLEOTIDE SEQUENCE</scope>
</reference>
<keyword evidence="1" id="KW-0175">Coiled coil</keyword>
<dbReference type="Gramene" id="rna-AYBTSS11_LOCUS28319">
    <property type="protein sequence ID" value="CAJ1976184.1"/>
    <property type="gene ID" value="gene-AYBTSS11_LOCUS28319"/>
</dbReference>
<organism evidence="4 5">
    <name type="scientific">Sphenostylis stenocarpa</name>
    <dbReference type="NCBI Taxonomy" id="92480"/>
    <lineage>
        <taxon>Eukaryota</taxon>
        <taxon>Viridiplantae</taxon>
        <taxon>Streptophyta</taxon>
        <taxon>Embryophyta</taxon>
        <taxon>Tracheophyta</taxon>
        <taxon>Spermatophyta</taxon>
        <taxon>Magnoliopsida</taxon>
        <taxon>eudicotyledons</taxon>
        <taxon>Gunneridae</taxon>
        <taxon>Pentapetalae</taxon>
        <taxon>rosids</taxon>
        <taxon>fabids</taxon>
        <taxon>Fabales</taxon>
        <taxon>Fabaceae</taxon>
        <taxon>Papilionoideae</taxon>
        <taxon>50 kb inversion clade</taxon>
        <taxon>NPAAA clade</taxon>
        <taxon>indigoferoid/millettioid clade</taxon>
        <taxon>Phaseoleae</taxon>
        <taxon>Sphenostylis</taxon>
    </lineage>
</organism>
<dbReference type="Proteomes" id="UP001189624">
    <property type="component" value="Chromosome 10"/>
</dbReference>
<gene>
    <name evidence="4" type="ORF">AYBTSS11_LOCUS28319</name>
</gene>
<keyword evidence="3" id="KW-0812">Transmembrane</keyword>
<keyword evidence="3" id="KW-1133">Transmembrane helix</keyword>
<sequence>MAKKKLSHSSQSQDPKQSQMEAQTMSVVNLTDNSSSHKIENLKNLNAVLLKETTQCRHQIQYLQSELHRSAVTYDDNLAAFHIENAVTSLFVDCQVQEMNLCFHTLLGEKDGEVDALKCQLSGLALRLQKETTALAKERDSLAYKRKLFEESADREGKLREEMEKIRSDSEEMLSQQQIDIEELKMERDSALKSSRESLAAVEILKEKIEAVTREKNEYVKVSQNQEQKIGRLEEELTVVNESWKKQEQCMRVQFIHVDERLGVATQKMEEMAKEISTLLAEKKEIEKSVAMLNEDIAGARKSLNVIRNELEDKQREVDEAVRVKGEIEEVKVNLEGEIVELREKISELMESYQKFEEENKELLSQVKSYRIAVEDEIVEKENMKKVFYEEKKKVEKLELLIAKSQEEVVKRDADLVKVRSERERLVENEKKMEGHVGDLRNENEALKSKLLEARKEVKELSAKVEVWCNNSNRALTLLKNAAALVSQQKERGEEVVSNVEEMEVGVEEVEKIKKAFKSKEEMLDEMKQKVVSLNKSVAEAHKSKNIWTVISSATTIFAAALAAYVARGR</sequence>
<feature type="coiled-coil region" evidence="1">
    <location>
        <begin position="510"/>
        <end position="544"/>
    </location>
</feature>
<feature type="compositionally biased region" description="Polar residues" evidence="2">
    <location>
        <begin position="8"/>
        <end position="23"/>
    </location>
</feature>
<dbReference type="AlphaFoldDB" id="A0AA86TKD5"/>
<evidence type="ECO:0000313" key="4">
    <source>
        <dbReference type="EMBL" id="CAJ1976184.1"/>
    </source>
</evidence>
<feature type="coiled-coil region" evidence="1">
    <location>
        <begin position="167"/>
        <end position="243"/>
    </location>
</feature>
<evidence type="ECO:0000256" key="3">
    <source>
        <dbReference type="SAM" id="Phobius"/>
    </source>
</evidence>
<protein>
    <submittedName>
        <fullName evidence="4">Uncharacterized protein</fullName>
    </submittedName>
</protein>
<feature type="coiled-coil region" evidence="1">
    <location>
        <begin position="269"/>
        <end position="373"/>
    </location>
</feature>
<feature type="coiled-coil region" evidence="1">
    <location>
        <begin position="437"/>
        <end position="471"/>
    </location>
</feature>
<feature type="transmembrane region" description="Helical" evidence="3">
    <location>
        <begin position="547"/>
        <end position="567"/>
    </location>
</feature>